<dbReference type="EMBL" id="VEWL01000005">
    <property type="protein sequence ID" value="TNV16143.1"/>
    <property type="molecule type" value="Genomic_DNA"/>
</dbReference>
<dbReference type="RefSeq" id="WP_140024777.1">
    <property type="nucleotide sequence ID" value="NZ_JBHUFG010000018.1"/>
</dbReference>
<accession>A0ABY2Y446</accession>
<comment type="caution">
    <text evidence="1">The sequence shown here is derived from an EMBL/GenBank/DDBJ whole genome shotgun (WGS) entry which is preliminary data.</text>
</comment>
<reference evidence="1 2" key="1">
    <citation type="submission" date="2019-06" db="EMBL/GenBank/DDBJ databases">
        <title>Ochrobactrum cricket sp.nov., isolated from the insect Teleogryllus occipitalis living in deserted cropland.</title>
        <authorList>
            <person name="Hu M."/>
        </authorList>
    </citation>
    <scope>NUCLEOTIDE SEQUENCE [LARGE SCALE GENOMIC DNA]</scope>
    <source>
        <strain evidence="1 2">LCB8</strain>
    </source>
</reference>
<proteinExistence type="predicted"/>
<dbReference type="Proteomes" id="UP000312784">
    <property type="component" value="Unassembled WGS sequence"/>
</dbReference>
<evidence type="ECO:0000313" key="2">
    <source>
        <dbReference type="Proteomes" id="UP000312784"/>
    </source>
</evidence>
<evidence type="ECO:0000313" key="1">
    <source>
        <dbReference type="EMBL" id="TNV16143.1"/>
    </source>
</evidence>
<gene>
    <name evidence="1" type="ORF">FIC94_09935</name>
</gene>
<keyword evidence="2" id="KW-1185">Reference proteome</keyword>
<name>A0ABY2Y446_9HYPH</name>
<organism evidence="1 2">
    <name type="scientific">Ochrobactrum teleogrylli</name>
    <dbReference type="NCBI Taxonomy" id="2479765"/>
    <lineage>
        <taxon>Bacteria</taxon>
        <taxon>Pseudomonadati</taxon>
        <taxon>Pseudomonadota</taxon>
        <taxon>Alphaproteobacteria</taxon>
        <taxon>Hyphomicrobiales</taxon>
        <taxon>Brucellaceae</taxon>
        <taxon>Brucella/Ochrobactrum group</taxon>
        <taxon>Ochrobactrum</taxon>
    </lineage>
</organism>
<protein>
    <submittedName>
        <fullName evidence="1">Uncharacterized protein</fullName>
    </submittedName>
</protein>
<sequence length="116" mass="13053">MPRPANPINRCKAERQARYRARLKAAGEPEADRVDTALAAVVAVLADVVERGTAQTSERAVLRALLLGTMRILQQEGFVEEKTLPVLRRRVSRLIRPDLERFVEISGIEKHLTERA</sequence>